<keyword evidence="5" id="KW-0378">Hydrolase</keyword>
<feature type="transmembrane region" description="Helical" evidence="8">
    <location>
        <begin position="115"/>
        <end position="144"/>
    </location>
</feature>
<comment type="caution">
    <text evidence="9">The sequence shown here is derived from an EMBL/GenBank/DDBJ whole genome shotgun (WGS) entry which is preliminary data.</text>
</comment>
<keyword evidence="3" id="KW-0645">Protease</keyword>
<evidence type="ECO:0000256" key="2">
    <source>
        <dbReference type="ARBA" id="ARBA00022475"/>
    </source>
</evidence>
<evidence type="ECO:0000313" key="9">
    <source>
        <dbReference type="EMBL" id="POY41552.1"/>
    </source>
</evidence>
<name>A0A2S5AGG1_9FLAO</name>
<keyword evidence="6 8" id="KW-1133">Transmembrane helix</keyword>
<evidence type="ECO:0000256" key="1">
    <source>
        <dbReference type="ARBA" id="ARBA00004651"/>
    </source>
</evidence>
<feature type="transmembrane region" description="Helical" evidence="8">
    <location>
        <begin position="12"/>
        <end position="29"/>
    </location>
</feature>
<protein>
    <submittedName>
        <fullName evidence="9">Exosortase family protein XrtF</fullName>
    </submittedName>
</protein>
<keyword evidence="10" id="KW-1185">Reference proteome</keyword>
<feature type="transmembrane region" description="Helical" evidence="8">
    <location>
        <begin position="150"/>
        <end position="171"/>
    </location>
</feature>
<keyword evidence="4 8" id="KW-0812">Transmembrane</keyword>
<gene>
    <name evidence="9" type="primary">xrtF</name>
    <name evidence="9" type="ORF">C3L50_02900</name>
</gene>
<feature type="transmembrane region" description="Helical" evidence="8">
    <location>
        <begin position="85"/>
        <end position="108"/>
    </location>
</feature>
<dbReference type="Pfam" id="PF09721">
    <property type="entry name" value="Exosortase_EpsH"/>
    <property type="match status" value="1"/>
</dbReference>
<dbReference type="InterPro" id="IPR026323">
    <property type="entry name" value="Exosortase-related_prot_XrtF"/>
</dbReference>
<dbReference type="RefSeq" id="WP_103804689.1">
    <property type="nucleotide sequence ID" value="NZ_PQVG01000001.1"/>
</dbReference>
<proteinExistence type="predicted"/>
<organism evidence="9 10">
    <name type="scientific">Flavobacterium alvei</name>
    <dbReference type="NCBI Taxonomy" id="2080416"/>
    <lineage>
        <taxon>Bacteria</taxon>
        <taxon>Pseudomonadati</taxon>
        <taxon>Bacteroidota</taxon>
        <taxon>Flavobacteriia</taxon>
        <taxon>Flavobacteriales</taxon>
        <taxon>Flavobacteriaceae</taxon>
        <taxon>Flavobacterium</taxon>
    </lineage>
</organism>
<dbReference type="InterPro" id="IPR019127">
    <property type="entry name" value="Exosortase"/>
</dbReference>
<dbReference type="GO" id="GO:0005886">
    <property type="term" value="C:plasma membrane"/>
    <property type="evidence" value="ECO:0007669"/>
    <property type="project" value="UniProtKB-SubCell"/>
</dbReference>
<dbReference type="Proteomes" id="UP000237310">
    <property type="component" value="Unassembled WGS sequence"/>
</dbReference>
<reference evidence="9 10" key="1">
    <citation type="submission" date="2018-01" db="EMBL/GenBank/DDBJ databases">
        <authorList>
            <person name="Gaut B.S."/>
            <person name="Morton B.R."/>
            <person name="Clegg M.T."/>
            <person name="Duvall M.R."/>
        </authorList>
    </citation>
    <scope>NUCLEOTIDE SEQUENCE [LARGE SCALE GENOMIC DNA]</scope>
    <source>
        <strain evidence="9 10">HR-AY</strain>
    </source>
</reference>
<evidence type="ECO:0000256" key="4">
    <source>
        <dbReference type="ARBA" id="ARBA00022692"/>
    </source>
</evidence>
<accession>A0A2S5AGG1</accession>
<dbReference type="AlphaFoldDB" id="A0A2S5AGG1"/>
<dbReference type="GO" id="GO:0006508">
    <property type="term" value="P:proteolysis"/>
    <property type="evidence" value="ECO:0007669"/>
    <property type="project" value="UniProtKB-KW"/>
</dbReference>
<evidence type="ECO:0000313" key="10">
    <source>
        <dbReference type="Proteomes" id="UP000237310"/>
    </source>
</evidence>
<keyword evidence="7 8" id="KW-0472">Membrane</keyword>
<dbReference type="NCBIfam" id="TIGR04178">
    <property type="entry name" value="exo_archaeo"/>
    <property type="match status" value="1"/>
</dbReference>
<evidence type="ECO:0000256" key="7">
    <source>
        <dbReference type="ARBA" id="ARBA00023136"/>
    </source>
</evidence>
<evidence type="ECO:0000256" key="6">
    <source>
        <dbReference type="ARBA" id="ARBA00022989"/>
    </source>
</evidence>
<dbReference type="GO" id="GO:0008233">
    <property type="term" value="F:peptidase activity"/>
    <property type="evidence" value="ECO:0007669"/>
    <property type="project" value="UniProtKB-KW"/>
</dbReference>
<dbReference type="OrthoDB" id="678161at2"/>
<dbReference type="EMBL" id="PQVG01000001">
    <property type="protein sequence ID" value="POY41552.1"/>
    <property type="molecule type" value="Genomic_DNA"/>
</dbReference>
<evidence type="ECO:0000256" key="5">
    <source>
        <dbReference type="ARBA" id="ARBA00022801"/>
    </source>
</evidence>
<evidence type="ECO:0000256" key="8">
    <source>
        <dbReference type="SAM" id="Phobius"/>
    </source>
</evidence>
<comment type="subcellular location">
    <subcellularLocation>
        <location evidence="1">Cell membrane</location>
        <topology evidence="1">Multi-pass membrane protein</topology>
    </subcellularLocation>
</comment>
<sequence length="183" mass="21218">MKKYFILYKPFLLFLGKFLLTYLLLTYIYQSYLGQFDVKKLELDEFTKTVAQQTKALMLFFDCDVKSSPNIKEPAVNLFYNQKHIVRVIEGCNALSVIILFVSFIIAFSGKLKSTVLYIIGGSILIHILNVSRIALLCVLIYYYPSQQHLLHGVLFPLFIYGVVFLLWIIWVNKFSKYATKTA</sequence>
<keyword evidence="2" id="KW-1003">Cell membrane</keyword>
<evidence type="ECO:0000256" key="3">
    <source>
        <dbReference type="ARBA" id="ARBA00022670"/>
    </source>
</evidence>
<dbReference type="NCBIfam" id="TIGR04128">
    <property type="entry name" value="exoso_Fjoh_1448"/>
    <property type="match status" value="1"/>
</dbReference>
<dbReference type="InterPro" id="IPR026392">
    <property type="entry name" value="Exo/Archaeosortase_dom"/>
</dbReference>